<evidence type="ECO:0000313" key="3">
    <source>
        <dbReference type="EMBL" id="KOO25132.1"/>
    </source>
</evidence>
<accession>A0A0M0JFI8</accession>
<keyword evidence="4" id="KW-1185">Reference proteome</keyword>
<feature type="domain" description="HTH myb-type" evidence="2">
    <location>
        <begin position="206"/>
        <end position="260"/>
    </location>
</feature>
<dbReference type="SMART" id="SM00717">
    <property type="entry name" value="SANT"/>
    <property type="match status" value="2"/>
</dbReference>
<gene>
    <name evidence="3" type="ORF">Ctob_003830</name>
</gene>
<evidence type="ECO:0000259" key="1">
    <source>
        <dbReference type="PROSITE" id="PS50090"/>
    </source>
</evidence>
<feature type="domain" description="HTH myb-type" evidence="2">
    <location>
        <begin position="54"/>
        <end position="101"/>
    </location>
</feature>
<dbReference type="GO" id="GO:0000978">
    <property type="term" value="F:RNA polymerase II cis-regulatory region sequence-specific DNA binding"/>
    <property type="evidence" value="ECO:0007669"/>
    <property type="project" value="TreeGrafter"/>
</dbReference>
<sequence>MHPSARLLGQLLGHHSGSSCELGGGSVDGECALGGAKLKREKTTDKDGPYRKEWTIVEDELIVEKVREIGPKWRQIASALQTGRSDDAVRNRYNRLMEPGVISNWARENGSQSTKSSKYKCSKCGQFKKNHQCTYVKPEADGFPEEACQLGEGIGVHPCAIGGLGGLGGPYGGHGSGAGGCECGSSGSSSAGALVGALALGEQDKKDMTLRVGWTKAEDDIIMNSVAELGNKWNLITPRLPGRTDHAIRNRHHRLLTMRQNLLLAASSASAAATDDVDDLLDSSEGHSSPIGAEDVLDAFIDQVELAQQ</sequence>
<feature type="domain" description="Myb-like" evidence="1">
    <location>
        <begin position="46"/>
        <end position="97"/>
    </location>
</feature>
<dbReference type="Proteomes" id="UP000037460">
    <property type="component" value="Unassembled WGS sequence"/>
</dbReference>
<dbReference type="InterPro" id="IPR017930">
    <property type="entry name" value="Myb_dom"/>
</dbReference>
<dbReference type="InterPro" id="IPR050560">
    <property type="entry name" value="MYB_TF"/>
</dbReference>
<organism evidence="3 4">
    <name type="scientific">Chrysochromulina tobinii</name>
    <dbReference type="NCBI Taxonomy" id="1460289"/>
    <lineage>
        <taxon>Eukaryota</taxon>
        <taxon>Haptista</taxon>
        <taxon>Haptophyta</taxon>
        <taxon>Prymnesiophyceae</taxon>
        <taxon>Prymnesiales</taxon>
        <taxon>Chrysochromulinaceae</taxon>
        <taxon>Chrysochromulina</taxon>
    </lineage>
</organism>
<dbReference type="InterPro" id="IPR001005">
    <property type="entry name" value="SANT/Myb"/>
</dbReference>
<name>A0A0M0JFI8_9EUKA</name>
<protein>
    <submittedName>
        <fullName evidence="3">Uncharacterized protein</fullName>
    </submittedName>
</protein>
<feature type="domain" description="Myb-like" evidence="1">
    <location>
        <begin position="214"/>
        <end position="256"/>
    </location>
</feature>
<dbReference type="PROSITE" id="PS51257">
    <property type="entry name" value="PROKAR_LIPOPROTEIN"/>
    <property type="match status" value="1"/>
</dbReference>
<evidence type="ECO:0000259" key="2">
    <source>
        <dbReference type="PROSITE" id="PS51294"/>
    </source>
</evidence>
<dbReference type="GO" id="GO:0000981">
    <property type="term" value="F:DNA-binding transcription factor activity, RNA polymerase II-specific"/>
    <property type="evidence" value="ECO:0007669"/>
    <property type="project" value="TreeGrafter"/>
</dbReference>
<dbReference type="EMBL" id="JWZX01003015">
    <property type="protein sequence ID" value="KOO25132.1"/>
    <property type="molecule type" value="Genomic_DNA"/>
</dbReference>
<reference evidence="4" key="1">
    <citation type="journal article" date="2015" name="PLoS Genet.">
        <title>Genome Sequence and Transcriptome Analyses of Chrysochromulina tobin: Metabolic Tools for Enhanced Algal Fitness in the Prominent Order Prymnesiales (Haptophyceae).</title>
        <authorList>
            <person name="Hovde B.T."/>
            <person name="Deodato C.R."/>
            <person name="Hunsperger H.M."/>
            <person name="Ryken S.A."/>
            <person name="Yost W."/>
            <person name="Jha R.K."/>
            <person name="Patterson J."/>
            <person name="Monnat R.J. Jr."/>
            <person name="Barlow S.B."/>
            <person name="Starkenburg S.R."/>
            <person name="Cattolico R.A."/>
        </authorList>
    </citation>
    <scope>NUCLEOTIDE SEQUENCE</scope>
    <source>
        <strain evidence="4">CCMP291</strain>
    </source>
</reference>
<dbReference type="Pfam" id="PF00249">
    <property type="entry name" value="Myb_DNA-binding"/>
    <property type="match status" value="2"/>
</dbReference>
<dbReference type="GO" id="GO:0005634">
    <property type="term" value="C:nucleus"/>
    <property type="evidence" value="ECO:0007669"/>
    <property type="project" value="TreeGrafter"/>
</dbReference>
<dbReference type="PROSITE" id="PS51294">
    <property type="entry name" value="HTH_MYB"/>
    <property type="match status" value="2"/>
</dbReference>
<dbReference type="CDD" id="cd00167">
    <property type="entry name" value="SANT"/>
    <property type="match status" value="2"/>
</dbReference>
<comment type="caution">
    <text evidence="3">The sequence shown here is derived from an EMBL/GenBank/DDBJ whole genome shotgun (WGS) entry which is preliminary data.</text>
</comment>
<evidence type="ECO:0000313" key="4">
    <source>
        <dbReference type="Proteomes" id="UP000037460"/>
    </source>
</evidence>
<dbReference type="PROSITE" id="PS50090">
    <property type="entry name" value="MYB_LIKE"/>
    <property type="match status" value="2"/>
</dbReference>
<dbReference type="OrthoDB" id="2143914at2759"/>
<dbReference type="AlphaFoldDB" id="A0A0M0JFI8"/>
<dbReference type="Gene3D" id="1.10.10.60">
    <property type="entry name" value="Homeodomain-like"/>
    <property type="match status" value="2"/>
</dbReference>
<dbReference type="InterPro" id="IPR009057">
    <property type="entry name" value="Homeodomain-like_sf"/>
</dbReference>
<dbReference type="PANTHER" id="PTHR45614">
    <property type="entry name" value="MYB PROTEIN-RELATED"/>
    <property type="match status" value="1"/>
</dbReference>
<proteinExistence type="predicted"/>
<dbReference type="SUPFAM" id="SSF46689">
    <property type="entry name" value="Homeodomain-like"/>
    <property type="match status" value="1"/>
</dbReference>